<dbReference type="OrthoDB" id="371245at2759"/>
<dbReference type="RefSeq" id="XP_001900371.1">
    <property type="nucleotide sequence ID" value="XM_001900336.1"/>
</dbReference>
<reference evidence="11" key="3">
    <citation type="submission" date="2019-04" db="EMBL/GenBank/DDBJ databases">
        <authorList>
            <person name="Howe K."/>
            <person name="Paulini M."/>
            <person name="Williams G."/>
        </authorList>
    </citation>
    <scope>NUCLEOTIDE SEQUENCE [LARGE SCALE GENOMIC DNA]</scope>
    <source>
        <strain evidence="11">FR3</strain>
    </source>
</reference>
<dbReference type="InterPro" id="IPR028884">
    <property type="entry name" value="Trm82"/>
</dbReference>
<reference evidence="10 12" key="1">
    <citation type="journal article" date="2007" name="Science">
        <title>Draft genome of the filarial nematode parasite Brugia malayi.</title>
        <authorList>
            <person name="Ghedin E."/>
            <person name="Wang S."/>
            <person name="Spiro D."/>
            <person name="Caler E."/>
            <person name="Zhao Q."/>
            <person name="Crabtree J."/>
            <person name="Allen J.E."/>
            <person name="Delcher A.L."/>
            <person name="Guiliano D.B."/>
            <person name="Miranda-Saavedra D."/>
            <person name="Angiuoli S.V."/>
            <person name="Creasy T."/>
            <person name="Amedeo P."/>
            <person name="Haas B."/>
            <person name="El-Sayed N.M."/>
            <person name="Wortman J.R."/>
            <person name="Feldblyum T."/>
            <person name="Tallon L."/>
            <person name="Schatz M."/>
            <person name="Shumway M."/>
            <person name="Koo H."/>
            <person name="Salzberg S.L."/>
            <person name="Schobel S."/>
            <person name="Pertea M."/>
            <person name="Pop M."/>
            <person name="White O."/>
            <person name="Barton G.J."/>
            <person name="Carlow C.K."/>
            <person name="Crawford M.J."/>
            <person name="Daub J."/>
            <person name="Dimmic M.W."/>
            <person name="Estes C.F."/>
            <person name="Foster J.M."/>
            <person name="Ganatra M."/>
            <person name="Gregory W.F."/>
            <person name="Johnson N.M."/>
            <person name="Jin J."/>
            <person name="Komuniecki R."/>
            <person name="Korf I."/>
            <person name="Kumar S."/>
            <person name="Laney S."/>
            <person name="Li B.W."/>
            <person name="Li W."/>
            <person name="Lindblom T.H."/>
            <person name="Lustigman S."/>
            <person name="Ma D."/>
            <person name="Maina C.V."/>
            <person name="Martin D.M."/>
            <person name="McCarter J.P."/>
            <person name="McReynolds L."/>
            <person name="Mitreva M."/>
            <person name="Nutman T.B."/>
            <person name="Parkinson J."/>
            <person name="Peregrin-Alvarez J.M."/>
            <person name="Poole C."/>
            <person name="Ren Q."/>
            <person name="Saunders L."/>
            <person name="Sluder A.E."/>
            <person name="Smith K."/>
            <person name="Stanke M."/>
            <person name="Unnasch T.R."/>
            <person name="Ware J."/>
            <person name="Wei A.D."/>
            <person name="Weil G."/>
            <person name="Williams D.J."/>
            <person name="Zhang Y."/>
            <person name="Williams S.A."/>
            <person name="Fraser-Liggett C."/>
            <person name="Slatko B."/>
            <person name="Blaxter M.L."/>
            <person name="Scott A.L."/>
        </authorList>
    </citation>
    <scope>NUCLEOTIDE SEQUENCE</scope>
    <source>
        <strain evidence="10 12">FR3</strain>
    </source>
</reference>
<dbReference type="GeneID" id="6103792"/>
<reference evidence="10" key="2">
    <citation type="submission" date="2012-12" db="EMBL/GenBank/DDBJ databases">
        <authorList>
            <person name="Gao Y.W."/>
            <person name="Fan S.T."/>
            <person name="Sun H.T."/>
            <person name="Wang Z."/>
            <person name="Gao X.L."/>
            <person name="Li Y.G."/>
            <person name="Wang T.C."/>
            <person name="Zhang K."/>
            <person name="Xu W.W."/>
            <person name="Yu Z.J."/>
            <person name="Xia X.Z."/>
        </authorList>
    </citation>
    <scope>NUCLEOTIDE SEQUENCE</scope>
    <source>
        <strain evidence="10">FR3</strain>
    </source>
</reference>
<dbReference type="GO" id="GO:0005634">
    <property type="term" value="C:nucleus"/>
    <property type="evidence" value="ECO:0007669"/>
    <property type="project" value="UniProtKB-SubCell"/>
</dbReference>
<dbReference type="PANTHER" id="PTHR16288">
    <property type="entry name" value="WD40 REPEAT PROTEIN 4"/>
    <property type="match status" value="1"/>
</dbReference>
<dbReference type="InterPro" id="IPR036322">
    <property type="entry name" value="WD40_repeat_dom_sf"/>
</dbReference>
<evidence type="ECO:0000313" key="10">
    <source>
        <dbReference type="EMBL" id="CRZ25366.1"/>
    </source>
</evidence>
<comment type="function">
    <text evidence="6">Required for the Mettl1-dependent formation of N(7)-methylguanine at position 46 (m7G46) in tRNA. In the Mettl1-wuho methyltransferase complex, it is required to stabilize and induce conformational changes of the catalytic subunit. Required for binding of nanos mRNA and repression of translation by the mei-P26-bgcn-bam-sxl complex. May cooperate with mei-P26 and nanos to derepress the BMP signaling pathway. May cooperate with mei-P26 to suppress expression of a subset of microRNAs. May cooperate with mei-P26 to regulate bam expression levels in germline cells during gametogenesis. Required to promote mitosis to meiosis transition during gametogenesis. May regulate germline cell division in part by regulating ribosome biogenesis.</text>
</comment>
<keyword evidence="5 8" id="KW-0539">Nucleus</keyword>
<dbReference type="CTD" id="6103792"/>
<feature type="repeat" description="WD" evidence="9">
    <location>
        <begin position="190"/>
        <end position="229"/>
    </location>
</feature>
<evidence type="ECO:0000256" key="2">
    <source>
        <dbReference type="ARBA" id="ARBA00022574"/>
    </source>
</evidence>
<evidence type="ECO:0000256" key="6">
    <source>
        <dbReference type="ARBA" id="ARBA00093337"/>
    </source>
</evidence>
<dbReference type="GO" id="GO:0106004">
    <property type="term" value="P:tRNA (guanine-N7)-methylation"/>
    <property type="evidence" value="ECO:0007669"/>
    <property type="project" value="UniProtKB-UniRule"/>
</dbReference>
<dbReference type="FunCoup" id="A0A0K0JRE0">
    <property type="interactions" value="149"/>
</dbReference>
<name>A0A0K0JRE0_BRUMA</name>
<dbReference type="Gene3D" id="2.130.10.10">
    <property type="entry name" value="YVTN repeat-like/Quinoprotein amine dehydrogenase"/>
    <property type="match status" value="1"/>
</dbReference>
<comment type="similarity">
    <text evidence="8">Belongs to the WD repeat TRM82 family.</text>
</comment>
<evidence type="ECO:0000256" key="4">
    <source>
        <dbReference type="ARBA" id="ARBA00022737"/>
    </source>
</evidence>
<evidence type="ECO:0000256" key="3">
    <source>
        <dbReference type="ARBA" id="ARBA00022694"/>
    </source>
</evidence>
<dbReference type="OMA" id="IFEHCKT"/>
<dbReference type="PROSITE" id="PS50294">
    <property type="entry name" value="WD_REPEATS_REGION"/>
    <property type="match status" value="1"/>
</dbReference>
<dbReference type="HAMAP" id="MF_03056">
    <property type="entry name" value="TRM82"/>
    <property type="match status" value="1"/>
</dbReference>
<comment type="subcellular location">
    <subcellularLocation>
        <location evidence="1 8">Nucleus</location>
    </subcellularLocation>
</comment>
<evidence type="ECO:0000313" key="12">
    <source>
        <dbReference type="Proteomes" id="UP000006672"/>
    </source>
</evidence>
<evidence type="ECO:0000256" key="5">
    <source>
        <dbReference type="ARBA" id="ARBA00023242"/>
    </source>
</evidence>
<keyword evidence="2 8" id="KW-0853">WD repeat</keyword>
<dbReference type="InterPro" id="IPR019775">
    <property type="entry name" value="WD40_repeat_CS"/>
</dbReference>
<evidence type="ECO:0000313" key="11">
    <source>
        <dbReference type="EMBL" id="VIO91323.1"/>
    </source>
</evidence>
<organism evidence="10">
    <name type="scientific">Brugia malayi</name>
    <name type="common">Filarial nematode worm</name>
    <dbReference type="NCBI Taxonomy" id="6279"/>
    <lineage>
        <taxon>Eukaryota</taxon>
        <taxon>Metazoa</taxon>
        <taxon>Ecdysozoa</taxon>
        <taxon>Nematoda</taxon>
        <taxon>Chromadorea</taxon>
        <taxon>Rhabditida</taxon>
        <taxon>Spirurina</taxon>
        <taxon>Spiruromorpha</taxon>
        <taxon>Filarioidea</taxon>
        <taxon>Onchocercidae</taxon>
        <taxon>Brugia</taxon>
    </lineage>
</organism>
<dbReference type="PANTHER" id="PTHR16288:SF0">
    <property type="entry name" value="TRNA (GUANINE-N(7)-)-METHYLTRANSFERASE NON-CATALYTIC SUBUNIT WDR4"/>
    <property type="match status" value="1"/>
</dbReference>
<accession>A0A4E9F5M3</accession>
<dbReference type="InterPro" id="IPR015943">
    <property type="entry name" value="WD40/YVTN_repeat-like_dom_sf"/>
</dbReference>
<evidence type="ECO:0000256" key="8">
    <source>
        <dbReference type="HAMAP-Rule" id="MF_03056"/>
    </source>
</evidence>
<evidence type="ECO:0000313" key="14">
    <source>
        <dbReference type="WormBase" id="Bm7219"/>
    </source>
</evidence>
<evidence type="ECO:0000313" key="13">
    <source>
        <dbReference type="WBParaSite" id="Bm7219.1"/>
    </source>
</evidence>
<protein>
    <recommendedName>
        <fullName evidence="8">tRNA (guanine-N(7)-)-methyltransferase non-catalytic subunit</fullName>
    </recommendedName>
    <alternativeName>
        <fullName evidence="8">WD repeat-containing protein 4 homolog</fullName>
    </alternativeName>
</protein>
<dbReference type="KEGG" id="bmy:BM_BM7219"/>
<keyword evidence="3 8" id="KW-0819">tRNA processing</keyword>
<reference evidence="13" key="4">
    <citation type="submission" date="2019-12" db="UniProtKB">
        <authorList>
            <consortium name="WormBaseParasite"/>
        </authorList>
    </citation>
    <scope>IDENTIFICATION</scope>
</reference>
<keyword evidence="4 8" id="KW-0677">Repeat</keyword>
<proteinExistence type="inferred from homology"/>
<dbReference type="PROSITE" id="PS50082">
    <property type="entry name" value="WD_REPEATS_2"/>
    <property type="match status" value="1"/>
</dbReference>
<dbReference type="GO" id="GO:0005829">
    <property type="term" value="C:cytosol"/>
    <property type="evidence" value="ECO:0007669"/>
    <property type="project" value="TreeGrafter"/>
</dbReference>
<evidence type="ECO:0000256" key="9">
    <source>
        <dbReference type="PROSITE-ProRule" id="PRU00221"/>
    </source>
</evidence>
<comment type="subunit">
    <text evidence="7">Forms a heterodimer with the catalytic subunit Mettl1. Interacts with mei-P26 and weakly interacts with bgcn; required for the function or formation of the mei-P26-bgcn-bam-sxl complex. Interacts with nanos; may be involved in mei-P26-dependent derepression of the BMP signaling pathway. Interacts with Myc; the interaction may be mediated by mei-P26 and may be involved in the regulation of ribosome biogenesis.</text>
</comment>
<dbReference type="GO" id="GO:0043527">
    <property type="term" value="C:tRNA methyltransferase complex"/>
    <property type="evidence" value="ECO:0007669"/>
    <property type="project" value="TreeGrafter"/>
</dbReference>
<evidence type="ECO:0000256" key="1">
    <source>
        <dbReference type="ARBA" id="ARBA00004123"/>
    </source>
</evidence>
<gene>
    <name evidence="14" type="primary">bma-wdr-4</name>
    <name evidence="11 13" type="synonym">Bma-wdr-4</name>
    <name evidence="10 14" type="ORF">Bm7219</name>
    <name evidence="11" type="ORF">BM_BM7219</name>
    <name evidence="10" type="ORF">BM_Bm7219</name>
</gene>
<evidence type="ECO:0000256" key="7">
    <source>
        <dbReference type="ARBA" id="ARBA00093542"/>
    </source>
</evidence>
<dbReference type="EMBL" id="LN857006">
    <property type="protein sequence ID" value="CRZ25366.1"/>
    <property type="molecule type" value="Genomic_DNA"/>
</dbReference>
<comment type="pathway">
    <text evidence="8">tRNA modification; N(7)-methylguanine-tRNA biosynthesis.</text>
</comment>
<dbReference type="Pfam" id="PF00400">
    <property type="entry name" value="WD40"/>
    <property type="match status" value="1"/>
</dbReference>
<dbReference type="PROSITE" id="PS00678">
    <property type="entry name" value="WD_REPEATS_1"/>
    <property type="match status" value="1"/>
</dbReference>
<sequence length="374" mass="42392">MAQIHCHNGRVYIAAGRNIFEFAFTIDSISSKLKLCRDILVPFKGTATRKEKDQILASTLSKDGTLFAVATTSKECFLYNILKDWIEVRPALQLPKAPTAVILDISEKFVIVSDRAGNVRRYSLYAENSGKNDEFTDNEGNCEGELLLGHVSMVLDIDMSNDRRFLTSVDRDEKIRISHYPECYVIHRFCLGHSSYVSSIQSKDTLLFSSGGDGTLRVWNIDDGKQVAQCNCLEKKAIRRCKMFPNYSSKGIKLAVIFEHCKTAQIVTFFQENNDFKIECLTCSDFVIDITVEENGIFVFGITKSSVVFGRLDDGYLESVSDIDECVVNCLGSVREISLPLEKKVGFYNVENYKQRKTERIRRKRRKLSASSSY</sequence>
<dbReference type="InterPro" id="IPR001680">
    <property type="entry name" value="WD40_rpt"/>
</dbReference>
<comment type="function">
    <text evidence="8">Required for the formation of N(7)-methylguanine at position 46 (m7G46) in tRNA. In the complex, it is required to stabilize and induce conformational changes of the catalytic subunit.</text>
</comment>
<dbReference type="EMBL" id="CAAKNF010000192">
    <property type="protein sequence ID" value="VIO91323.1"/>
    <property type="molecule type" value="Genomic_DNA"/>
</dbReference>
<dbReference type="Proteomes" id="UP000006672">
    <property type="component" value="Unassembled WGS sequence"/>
</dbReference>
<dbReference type="SMART" id="SM00320">
    <property type="entry name" value="WD40"/>
    <property type="match status" value="3"/>
</dbReference>
<dbReference type="WormBase" id="Bm7219">
    <property type="protein sequence ID" value="BM20391"/>
    <property type="gene ID" value="WBGene00227480"/>
    <property type="gene designation" value="Bma-wdr-4"/>
</dbReference>
<keyword evidence="12" id="KW-1185">Reference proteome</keyword>
<dbReference type="STRING" id="6279.A0A0K0JRE0"/>
<dbReference type="UniPathway" id="UPA00989"/>
<dbReference type="AlphaFoldDB" id="A0A0K0JRE0"/>
<dbReference type="WBParaSite" id="Bm7219.1">
    <property type="protein sequence ID" value="Bm7219.1"/>
    <property type="gene ID" value="WBGene00227480"/>
</dbReference>
<dbReference type="SUPFAM" id="SSF50978">
    <property type="entry name" value="WD40 repeat-like"/>
    <property type="match status" value="1"/>
</dbReference>
<accession>A0A0K0JRE0</accession>